<keyword evidence="11" id="KW-0175">Coiled coil</keyword>
<dbReference type="OrthoDB" id="66620at2759"/>
<feature type="binding site" description="axial binding residue" evidence="10">
    <location>
        <position position="1136"/>
    </location>
    <ligand>
        <name>heme</name>
        <dbReference type="ChEBI" id="CHEBI:30413"/>
    </ligand>
    <ligandPart>
        <name>Fe</name>
        <dbReference type="ChEBI" id="CHEBI:18248"/>
    </ligandPart>
</feature>
<dbReference type="SMART" id="SM00382">
    <property type="entry name" value="AAA"/>
    <property type="match status" value="1"/>
</dbReference>
<dbReference type="InterPro" id="IPR017972">
    <property type="entry name" value="Cyt_P450_CS"/>
</dbReference>
<evidence type="ECO:0000256" key="2">
    <source>
        <dbReference type="ARBA" id="ARBA00005814"/>
    </source>
</evidence>
<keyword evidence="10" id="KW-0349">Heme</keyword>
<evidence type="ECO:0000256" key="3">
    <source>
        <dbReference type="ARBA" id="ARBA00010617"/>
    </source>
</evidence>
<dbReference type="InterPro" id="IPR003439">
    <property type="entry name" value="ABC_transporter-like_ATP-bd"/>
</dbReference>
<feature type="transmembrane region" description="Helical" evidence="12">
    <location>
        <begin position="564"/>
        <end position="586"/>
    </location>
</feature>
<evidence type="ECO:0000256" key="10">
    <source>
        <dbReference type="PIRSR" id="PIRSR602401-1"/>
    </source>
</evidence>
<dbReference type="InterPro" id="IPR003593">
    <property type="entry name" value="AAA+_ATPase"/>
</dbReference>
<dbReference type="PRINTS" id="PR00385">
    <property type="entry name" value="P450"/>
</dbReference>
<feature type="transmembrane region" description="Helical" evidence="12">
    <location>
        <begin position="592"/>
        <end position="613"/>
    </location>
</feature>
<dbReference type="Pfam" id="PF00005">
    <property type="entry name" value="ABC_tran"/>
    <property type="match status" value="1"/>
</dbReference>
<keyword evidence="7" id="KW-0067">ATP-binding</keyword>
<keyword evidence="16" id="KW-1185">Reference proteome</keyword>
<dbReference type="PANTHER" id="PTHR48041">
    <property type="entry name" value="ABC TRANSPORTER G FAMILY MEMBER 28"/>
    <property type="match status" value="1"/>
</dbReference>
<dbReference type="GO" id="GO:0020037">
    <property type="term" value="F:heme binding"/>
    <property type="evidence" value="ECO:0007669"/>
    <property type="project" value="InterPro"/>
</dbReference>
<evidence type="ECO:0000313" key="14">
    <source>
        <dbReference type="EMBL" id="CAF1158241.1"/>
    </source>
</evidence>
<dbReference type="EMBL" id="CAJNOM010000315">
    <property type="protein sequence ID" value="CAF1350366.1"/>
    <property type="molecule type" value="Genomic_DNA"/>
</dbReference>
<keyword evidence="10" id="KW-0479">Metal-binding</keyword>
<evidence type="ECO:0000256" key="5">
    <source>
        <dbReference type="ARBA" id="ARBA00022692"/>
    </source>
</evidence>
<keyword evidence="10" id="KW-0408">Iron</keyword>
<evidence type="ECO:0000256" key="9">
    <source>
        <dbReference type="ARBA" id="ARBA00023136"/>
    </source>
</evidence>
<dbReference type="PROSITE" id="PS50893">
    <property type="entry name" value="ABC_TRANSPORTER_2"/>
    <property type="match status" value="1"/>
</dbReference>
<evidence type="ECO:0000256" key="12">
    <source>
        <dbReference type="SAM" id="Phobius"/>
    </source>
</evidence>
<dbReference type="InterPro" id="IPR017871">
    <property type="entry name" value="ABC_transporter-like_CS"/>
</dbReference>
<evidence type="ECO:0000313" key="16">
    <source>
        <dbReference type="Proteomes" id="UP000663832"/>
    </source>
</evidence>
<evidence type="ECO:0000256" key="4">
    <source>
        <dbReference type="ARBA" id="ARBA00022448"/>
    </source>
</evidence>
<dbReference type="GO" id="GO:0005886">
    <property type="term" value="C:plasma membrane"/>
    <property type="evidence" value="ECO:0007669"/>
    <property type="project" value="TreeGrafter"/>
</dbReference>
<dbReference type="GO" id="GO:0140359">
    <property type="term" value="F:ABC-type transporter activity"/>
    <property type="evidence" value="ECO:0007669"/>
    <property type="project" value="InterPro"/>
</dbReference>
<keyword evidence="6" id="KW-0547">Nucleotide-binding</keyword>
<dbReference type="CDD" id="cd03213">
    <property type="entry name" value="ABCG_EPDR"/>
    <property type="match status" value="1"/>
</dbReference>
<dbReference type="PANTHER" id="PTHR48041:SF139">
    <property type="entry name" value="PROTEIN SCARLET"/>
    <property type="match status" value="1"/>
</dbReference>
<dbReference type="InterPro" id="IPR050352">
    <property type="entry name" value="ABCG_transporters"/>
</dbReference>
<dbReference type="InterPro" id="IPR001128">
    <property type="entry name" value="Cyt_P450"/>
</dbReference>
<dbReference type="Pfam" id="PF19055">
    <property type="entry name" value="ABC2_membrane_7"/>
    <property type="match status" value="1"/>
</dbReference>
<comment type="cofactor">
    <cofactor evidence="10">
        <name>heme</name>
        <dbReference type="ChEBI" id="CHEBI:30413"/>
    </cofactor>
</comment>
<evidence type="ECO:0000313" key="15">
    <source>
        <dbReference type="EMBL" id="CAF1350366.1"/>
    </source>
</evidence>
<comment type="similarity">
    <text evidence="2">Belongs to the ABC transporter superfamily. ABCG family. Eye pigment precursor importer (TC 3.A.1.204) subfamily.</text>
</comment>
<dbReference type="SUPFAM" id="SSF48264">
    <property type="entry name" value="Cytochrome P450"/>
    <property type="match status" value="1"/>
</dbReference>
<keyword evidence="4" id="KW-0813">Transport</keyword>
<comment type="subcellular location">
    <subcellularLocation>
        <location evidence="1">Membrane</location>
        <topology evidence="1">Multi-pass membrane protein</topology>
    </subcellularLocation>
</comment>
<dbReference type="CDD" id="cd00302">
    <property type="entry name" value="cytochrome_P450"/>
    <property type="match status" value="1"/>
</dbReference>
<evidence type="ECO:0000256" key="7">
    <source>
        <dbReference type="ARBA" id="ARBA00022840"/>
    </source>
</evidence>
<evidence type="ECO:0000259" key="13">
    <source>
        <dbReference type="PROSITE" id="PS50893"/>
    </source>
</evidence>
<dbReference type="Pfam" id="PF01061">
    <property type="entry name" value="ABC2_membrane"/>
    <property type="match status" value="1"/>
</dbReference>
<feature type="transmembrane region" description="Helical" evidence="12">
    <location>
        <begin position="532"/>
        <end position="552"/>
    </location>
</feature>
<evidence type="ECO:0000256" key="1">
    <source>
        <dbReference type="ARBA" id="ARBA00004141"/>
    </source>
</evidence>
<dbReference type="Gene3D" id="3.40.50.300">
    <property type="entry name" value="P-loop containing nucleotide triphosphate hydrolases"/>
    <property type="match status" value="1"/>
</dbReference>
<comment type="caution">
    <text evidence="15">The sequence shown here is derived from an EMBL/GenBank/DDBJ whole genome shotgun (WGS) entry which is preliminary data.</text>
</comment>
<feature type="transmembrane region" description="Helical" evidence="12">
    <location>
        <begin position="681"/>
        <end position="705"/>
    </location>
</feature>
<dbReference type="InterPro" id="IPR043926">
    <property type="entry name" value="ABCG_dom"/>
</dbReference>
<keyword evidence="9 12" id="KW-0472">Membrane</keyword>
<dbReference type="Proteomes" id="UP000663832">
    <property type="component" value="Unassembled WGS sequence"/>
</dbReference>
<dbReference type="PRINTS" id="PR00463">
    <property type="entry name" value="EP450I"/>
</dbReference>
<dbReference type="InterPro" id="IPR002401">
    <property type="entry name" value="Cyt_P450_E_grp-I"/>
</dbReference>
<reference evidence="15" key="1">
    <citation type="submission" date="2021-02" db="EMBL/GenBank/DDBJ databases">
        <authorList>
            <person name="Nowell W R."/>
        </authorList>
    </citation>
    <scope>NUCLEOTIDE SEQUENCE</scope>
</reference>
<comment type="similarity">
    <text evidence="3">Belongs to the cytochrome P450 family.</text>
</comment>
<evidence type="ECO:0000256" key="8">
    <source>
        <dbReference type="ARBA" id="ARBA00022989"/>
    </source>
</evidence>
<feature type="coiled-coil region" evidence="11">
    <location>
        <begin position="877"/>
        <end position="943"/>
    </location>
</feature>
<name>A0A815H7J3_9BILA</name>
<dbReference type="Pfam" id="PF00067">
    <property type="entry name" value="p450"/>
    <property type="match status" value="1"/>
</dbReference>
<sequence>MNEPKNNFRNYPINTLGDYIRQNNSTWRTHNYPNKQHDLDWYRYLRQQANLPVQRDILYGKRRKSKVHSQTQKTVAYDDDDDLGISKINFTSPPVTLTWLDLKAKAPPEDKGIKRTIRKALCPWKQVTQSTILLEGVSGIAKPGQLVAIMGASGAGKTTLLNILTNRRPGTLKIEGEVRVNGTNMGRNINRVSGYVQQEELFIPSMTTREHLHFHAMLRLNHDISKEQRIARIDEMLDLFNLNTVENTVIGQPGLIKGLSGGEKRRLLFASEVMIDPSLLFADEPTSGLDGSMAFTICDVMRKLCNQGKTIVCTIHQPSSEIFQLFDTLYLLAEGRVAYFGSRKKAQEFFNKLGFEAPNNYNLSDFYIQTLSILPFEKEESLERIQNICDTYEHSSLNTQYIDEIQKYHSIDDDQSNGIFDHSSKYKTNIFNQFRWLLWRLLIDMFRNPFEFRFRILTSVILGLILGFSFLNLKYDQTASQNMSSVLFLMILDVTFMVVQRNADSMSRQLPLFFKEHDDGIYRTIPYYISKVVVELPITAIDIFLSITIIYWMANLYNSARRFFILQGILLLCMLVSMSVGTLIGVSSPTSTVASALVVPILIPLLVVSGFYIKTKSIPKWLIWLHYISWPYYTDELLSINQWADVKSFDCNRMGNTTCLRSGDDVLAYYSFKKSNYNRNIGLLVLLFGVGQLLIIFFVILWIIYIKLKYFTLRGPVPGQPPHFFFGNLIQAGLLFGSKPISDIYISYKERFGDIYLFWVGFIRYTIVHNIDDVQYIFNNRNKYDQGSIFLEKLSILAPDSIICNIGAKFKRHGAITMPLFRRNKILSNINIIIDGTDKLLDRWRTQSSEHVHTDIVEQCQNLLLEVFGMIAFDYDLETINENLSENKNELTEALKHIMDAFRMILYAPSIISTTYLKCNPRYQRARATIERYLNNMVEQELTESLDSRTERKKISLIASLVSSLQTDEKAEAVKKEEDKKGISRKELFDEMLMFLIAGYETTSTALAWCIYQLSKHPRIQEKIKKELIDDNTGQYLSFDHLDSFVYLDCFINEVLRYSPTIDGTSRTVVVDDCLPSSGTRLYKGDQVLIPSSALARDDRHWKIDPNLFYPERFLNEDKHRHPCAFLPFGNGHRQCIGQDLARLELKIILARMLQQVTIGDGGPEFNTGGCIQRLTIVPKHVGVTIQFS</sequence>
<feature type="domain" description="ABC transporter" evidence="13">
    <location>
        <begin position="117"/>
        <end position="359"/>
    </location>
</feature>
<dbReference type="InterPro" id="IPR013525">
    <property type="entry name" value="ABC2_TM"/>
</dbReference>
<dbReference type="GO" id="GO:0016705">
    <property type="term" value="F:oxidoreductase activity, acting on paired donors, with incorporation or reduction of molecular oxygen"/>
    <property type="evidence" value="ECO:0007669"/>
    <property type="project" value="InterPro"/>
</dbReference>
<dbReference type="Gene3D" id="1.10.630.10">
    <property type="entry name" value="Cytochrome P450"/>
    <property type="match status" value="1"/>
</dbReference>
<dbReference type="InterPro" id="IPR036396">
    <property type="entry name" value="Cyt_P450_sf"/>
</dbReference>
<evidence type="ECO:0000256" key="11">
    <source>
        <dbReference type="SAM" id="Coils"/>
    </source>
</evidence>
<evidence type="ECO:0000256" key="6">
    <source>
        <dbReference type="ARBA" id="ARBA00022741"/>
    </source>
</evidence>
<dbReference type="PROSITE" id="PS00086">
    <property type="entry name" value="CYTOCHROME_P450"/>
    <property type="match status" value="1"/>
</dbReference>
<dbReference type="GO" id="GO:0030659">
    <property type="term" value="C:cytoplasmic vesicle membrane"/>
    <property type="evidence" value="ECO:0007669"/>
    <property type="project" value="TreeGrafter"/>
</dbReference>
<dbReference type="AlphaFoldDB" id="A0A815H7J3"/>
<dbReference type="GO" id="GO:0005524">
    <property type="term" value="F:ATP binding"/>
    <property type="evidence" value="ECO:0007669"/>
    <property type="project" value="UniProtKB-KW"/>
</dbReference>
<dbReference type="GO" id="GO:0016887">
    <property type="term" value="F:ATP hydrolysis activity"/>
    <property type="evidence" value="ECO:0007669"/>
    <property type="project" value="InterPro"/>
</dbReference>
<organism evidence="15 16">
    <name type="scientific">Adineta steineri</name>
    <dbReference type="NCBI Taxonomy" id="433720"/>
    <lineage>
        <taxon>Eukaryota</taxon>
        <taxon>Metazoa</taxon>
        <taxon>Spiralia</taxon>
        <taxon>Gnathifera</taxon>
        <taxon>Rotifera</taxon>
        <taxon>Eurotatoria</taxon>
        <taxon>Bdelloidea</taxon>
        <taxon>Adinetida</taxon>
        <taxon>Adinetidae</taxon>
        <taxon>Adineta</taxon>
    </lineage>
</organism>
<dbReference type="PROSITE" id="PS00211">
    <property type="entry name" value="ABC_TRANSPORTER_1"/>
    <property type="match status" value="1"/>
</dbReference>
<dbReference type="GO" id="GO:0004497">
    <property type="term" value="F:monooxygenase activity"/>
    <property type="evidence" value="ECO:0007669"/>
    <property type="project" value="InterPro"/>
</dbReference>
<dbReference type="GO" id="GO:0005506">
    <property type="term" value="F:iron ion binding"/>
    <property type="evidence" value="ECO:0007669"/>
    <property type="project" value="InterPro"/>
</dbReference>
<keyword evidence="8 12" id="KW-1133">Transmembrane helix</keyword>
<proteinExistence type="inferred from homology"/>
<protein>
    <recommendedName>
        <fullName evidence="13">ABC transporter domain-containing protein</fullName>
    </recommendedName>
</protein>
<dbReference type="EMBL" id="CAJNOI010000175">
    <property type="protein sequence ID" value="CAF1158241.1"/>
    <property type="molecule type" value="Genomic_DNA"/>
</dbReference>
<accession>A0A815H7J3</accession>
<dbReference type="Proteomes" id="UP000663877">
    <property type="component" value="Unassembled WGS sequence"/>
</dbReference>
<feature type="transmembrane region" description="Helical" evidence="12">
    <location>
        <begin position="452"/>
        <end position="473"/>
    </location>
</feature>
<dbReference type="InterPro" id="IPR027417">
    <property type="entry name" value="P-loop_NTPase"/>
</dbReference>
<gene>
    <name evidence="14" type="ORF">BJG266_LOCUS24485</name>
    <name evidence="15" type="ORF">QVE165_LOCUS33954</name>
</gene>
<feature type="transmembrane region" description="Helical" evidence="12">
    <location>
        <begin position="485"/>
        <end position="503"/>
    </location>
</feature>
<keyword evidence="5 12" id="KW-0812">Transmembrane</keyword>
<dbReference type="SUPFAM" id="SSF52540">
    <property type="entry name" value="P-loop containing nucleoside triphosphate hydrolases"/>
    <property type="match status" value="1"/>
</dbReference>